<dbReference type="EMBL" id="CP011253">
    <property type="protein sequence ID" value="AKC70567.1"/>
    <property type="molecule type" value="Genomic_DNA"/>
</dbReference>
<dbReference type="AlphaFoldDB" id="A0A0E3YBT4"/>
<organism evidence="1 2">
    <name type="scientific">Pandoraea oxalativorans</name>
    <dbReference type="NCBI Taxonomy" id="573737"/>
    <lineage>
        <taxon>Bacteria</taxon>
        <taxon>Pseudomonadati</taxon>
        <taxon>Pseudomonadota</taxon>
        <taxon>Betaproteobacteria</taxon>
        <taxon>Burkholderiales</taxon>
        <taxon>Burkholderiaceae</taxon>
        <taxon>Pandoraea</taxon>
    </lineage>
</organism>
<name>A0A0E3YBT4_9BURK</name>
<dbReference type="HOGENOM" id="CLU_1401282_0_0_4"/>
<dbReference type="OrthoDB" id="8945736at2"/>
<dbReference type="Proteomes" id="UP000035050">
    <property type="component" value="Chromosome"/>
</dbReference>
<keyword evidence="2" id="KW-1185">Reference proteome</keyword>
<dbReference type="RefSeq" id="WP_046291765.1">
    <property type="nucleotide sequence ID" value="NZ_CP011253.3"/>
</dbReference>
<dbReference type="SUPFAM" id="SSF49785">
    <property type="entry name" value="Galactose-binding domain-like"/>
    <property type="match status" value="1"/>
</dbReference>
<evidence type="ECO:0000313" key="1">
    <source>
        <dbReference type="EMBL" id="AKC70567.1"/>
    </source>
</evidence>
<proteinExistence type="predicted"/>
<protein>
    <recommendedName>
        <fullName evidence="3">CBM-cenC domain-containing protein</fullName>
    </recommendedName>
</protein>
<dbReference type="Gene3D" id="2.60.120.260">
    <property type="entry name" value="Galactose-binding domain-like"/>
    <property type="match status" value="1"/>
</dbReference>
<dbReference type="InterPro" id="IPR008979">
    <property type="entry name" value="Galactose-bd-like_sf"/>
</dbReference>
<dbReference type="PATRIC" id="fig|573737.6.peg.3990"/>
<evidence type="ECO:0008006" key="3">
    <source>
        <dbReference type="Google" id="ProtNLM"/>
    </source>
</evidence>
<accession>A0A0E3YBT4</accession>
<evidence type="ECO:0000313" key="2">
    <source>
        <dbReference type="Proteomes" id="UP000035050"/>
    </source>
</evidence>
<dbReference type="KEGG" id="pox:MB84_15340"/>
<reference evidence="1" key="1">
    <citation type="submission" date="2016-06" db="EMBL/GenBank/DDBJ databases">
        <title>Pandoraea oxalativorans DSM 23570 Genome Sequencing.</title>
        <authorList>
            <person name="Ee R."/>
            <person name="Lim Y.-L."/>
            <person name="Yong D."/>
            <person name="Yin W.-F."/>
            <person name="Chan K.-G."/>
        </authorList>
    </citation>
    <scope>NUCLEOTIDE SEQUENCE</scope>
    <source>
        <strain evidence="1">DSM 23570</strain>
    </source>
</reference>
<gene>
    <name evidence="1" type="ORF">MB84_15340</name>
</gene>
<sequence length="194" mass="21648">MTEKQTSGELFVNGDFATGDFSGWSVGSDASMSVVPNEGRHIAVLKPVPYGVPITLNQTVVRERSDGDYVFGFWIRSSDADGNAVPGVRYITVVTMLIHPRDNLGSGKIRTMNAVVTSYWVKYTWRFSIEGRRNQDFEVVFKNERKRPDDALILPAGRDGYETVIVPNEDPAPKTLNDDDNSPFAIRDVTLFRA</sequence>